<keyword evidence="4" id="KW-1185">Reference proteome</keyword>
<organism evidence="3 4">
    <name type="scientific">Zymoseptoria brevis</name>
    <dbReference type="NCBI Taxonomy" id="1047168"/>
    <lineage>
        <taxon>Eukaryota</taxon>
        <taxon>Fungi</taxon>
        <taxon>Dikarya</taxon>
        <taxon>Ascomycota</taxon>
        <taxon>Pezizomycotina</taxon>
        <taxon>Dothideomycetes</taxon>
        <taxon>Dothideomycetidae</taxon>
        <taxon>Mycosphaerellales</taxon>
        <taxon>Mycosphaerellaceae</taxon>
        <taxon>Zymoseptoria</taxon>
    </lineage>
</organism>
<feature type="domain" description="DUF2264" evidence="2">
    <location>
        <begin position="382"/>
        <end position="647"/>
    </location>
</feature>
<feature type="domain" description="DUF2264" evidence="1">
    <location>
        <begin position="23"/>
        <end position="372"/>
    </location>
</feature>
<name>A0A0F4GXR8_9PEZI</name>
<dbReference type="InterPro" id="IPR049237">
    <property type="entry name" value="DUF2264_C"/>
</dbReference>
<sequence length="651" mass="72971">MAHITEINQPFLPHPFSRNPLKTREDAVSACASLLDPLEHGFSEECAFVRVGGTGTRFDEAAAQIEGYARPLWGLAALLAGDSTYKNTHLFVQGMIAGTDPNSPEFWGNMQDMDQRMVESCPIGFCLAVAGKDFWHPLTERQKTNVAAWIGSMNDKEMPNTNWLWFRVFANLGLKANGAPYSHARIEADMDHLDTFHRGGGWSNDGPEGHTQMDYYSGSFAIQYLQLLYSRLANSFDPVRAEKYRDRAKSFALDFIHYQDPNGHSIPFGRSLTYRFATIAFWAAFAFADVEPPAPLTWGIIKGLFLRNLRWWSQHPHIFQPNGMLNIGYTYPNYYLAENYNSPGSPYWCMLSFAALSLPATHPFWSSEEEPHPFTQVPSPLPTIKALTHPKHLLVHKGGHTFLLSSGQKCHYPLKATHAKYGHFAYSASFGYSVPTGNYTLEQHVPESALALSDDDGEIWKMRREVEDAQFMDLDGLPVLYSAMHPWSNVEVKTWLIPPRDETPNWHLRVHCVTTGRDLLSAEGGFAIFSMRQVDGRALEALTDTSPQEGTSVSSSGALVVSKAGASGVAELGHESGRSGGICQVDANSNLMHRRTVLPTMYQDLKAGSTTWFVTGVFAVPAEGERWETRWKEGWEKRPKAPEWVRRMVED</sequence>
<dbReference type="OrthoDB" id="5150166at2759"/>
<evidence type="ECO:0000313" key="3">
    <source>
        <dbReference type="EMBL" id="KJY02034.1"/>
    </source>
</evidence>
<evidence type="ECO:0000313" key="4">
    <source>
        <dbReference type="Proteomes" id="UP000033647"/>
    </source>
</evidence>
<dbReference type="AlphaFoldDB" id="A0A0F4GXR8"/>
<dbReference type="InterPro" id="IPR016624">
    <property type="entry name" value="UCP014753"/>
</dbReference>
<evidence type="ECO:0000259" key="2">
    <source>
        <dbReference type="Pfam" id="PF20938"/>
    </source>
</evidence>
<evidence type="ECO:0000259" key="1">
    <source>
        <dbReference type="Pfam" id="PF10022"/>
    </source>
</evidence>
<dbReference type="Pfam" id="PF20938">
    <property type="entry name" value="DUF2264_C"/>
    <property type="match status" value="1"/>
</dbReference>
<comment type="caution">
    <text evidence="3">The sequence shown here is derived from an EMBL/GenBank/DDBJ whole genome shotgun (WGS) entry which is preliminary data.</text>
</comment>
<reference evidence="3 4" key="1">
    <citation type="submission" date="2015-03" db="EMBL/GenBank/DDBJ databases">
        <title>RNA-seq based gene annotation and comparative genomics of four Zymoseptoria species reveal species-specific pathogenicity related genes and transposable element activity.</title>
        <authorList>
            <person name="Grandaubert J."/>
            <person name="Bhattacharyya A."/>
            <person name="Stukenbrock E.H."/>
        </authorList>
    </citation>
    <scope>NUCLEOTIDE SEQUENCE [LARGE SCALE GENOMIC DNA]</scope>
    <source>
        <strain evidence="3 4">Zb18110</strain>
    </source>
</reference>
<accession>A0A0F4GXR8</accession>
<dbReference type="Proteomes" id="UP000033647">
    <property type="component" value="Unassembled WGS sequence"/>
</dbReference>
<dbReference type="PIRSF" id="PIRSF014753">
    <property type="entry name" value="UCP014753"/>
    <property type="match status" value="1"/>
</dbReference>
<dbReference type="PANTHER" id="PTHR35339">
    <property type="entry name" value="LINALOOL DEHYDRATASE_ISOMERASE DOMAIN-CONTAINING PROTEIN"/>
    <property type="match status" value="1"/>
</dbReference>
<dbReference type="EMBL" id="LAFY01000255">
    <property type="protein sequence ID" value="KJY02034.1"/>
    <property type="molecule type" value="Genomic_DNA"/>
</dbReference>
<proteinExistence type="predicted"/>
<gene>
    <name evidence="3" type="ORF">TI39_contig263g00016</name>
</gene>
<dbReference type="PANTHER" id="PTHR35339:SF4">
    <property type="entry name" value="LINALOOL DEHYDRATASE_ISOMERASE DOMAIN-CONTAINING PROTEIN"/>
    <property type="match status" value="1"/>
</dbReference>
<protein>
    <recommendedName>
        <fullName evidence="5">DUF2264 domain protein</fullName>
    </recommendedName>
</protein>
<dbReference type="Pfam" id="PF10022">
    <property type="entry name" value="DUF2264"/>
    <property type="match status" value="1"/>
</dbReference>
<dbReference type="InterPro" id="IPR049349">
    <property type="entry name" value="DUF2264_N"/>
</dbReference>
<evidence type="ECO:0008006" key="5">
    <source>
        <dbReference type="Google" id="ProtNLM"/>
    </source>
</evidence>